<keyword evidence="7 8" id="KW-0472">Membrane</keyword>
<evidence type="ECO:0000313" key="10">
    <source>
        <dbReference type="Proteomes" id="UP001356308"/>
    </source>
</evidence>
<dbReference type="NCBIfam" id="TIGR00835">
    <property type="entry name" value="agcS"/>
    <property type="match status" value="1"/>
</dbReference>
<evidence type="ECO:0000313" key="9">
    <source>
        <dbReference type="EMBL" id="MEE1976196.1"/>
    </source>
</evidence>
<dbReference type="InterPro" id="IPR001463">
    <property type="entry name" value="Na/Ala_symport"/>
</dbReference>
<sequence length="454" mass="49545">MEQLNDFLVQAISGTEWPMFILLIGGGLFLMFYSKLMPYRFFGHALAVTRGKYDDKNAKGDVSSLQALSAAVAATVGLGNISGVAIAIHDGGPGVVFWIWMTALIGVCIKFYSCSLSIMFRGEDSEGHLQGGPMFYIIKGLGKKYKPLAIFFALAGLFGFLGVFTANQFTETFMSVIEPSETIMEMSDFNWKLTIGFVLAIVSSFVIFGGLAKIAKVATAIVPFMVMVYLVAVIIVMVMNASQVLPSLKMIITEAWNFKTLVTGGFWGLVIIGVRRAMFSNEAGLGSAPMYHGQSKNDEPIREGLVAMLGPFIDTILVCTFTAVVIILSGAYLEEGSGIVMTLNAFQKTLFGFGDELLMVIVSAFALSTLFTYSYYGVKCLSFLTNARIGRWYNVYFVVMIVFAAVASLELVKNLIDLSYALMVIPNMIAVLLLAPKVNAAAKIYFEKLKNEKS</sequence>
<evidence type="ECO:0000256" key="3">
    <source>
        <dbReference type="ARBA" id="ARBA00022448"/>
    </source>
</evidence>
<feature type="transmembrane region" description="Helical" evidence="8">
    <location>
        <begin position="148"/>
        <end position="169"/>
    </location>
</feature>
<keyword evidence="10" id="KW-1185">Reference proteome</keyword>
<organism evidence="9 10">
    <name type="scientific">Maribacter cobaltidurans</name>
    <dbReference type="NCBI Taxonomy" id="1178778"/>
    <lineage>
        <taxon>Bacteria</taxon>
        <taxon>Pseudomonadati</taxon>
        <taxon>Bacteroidota</taxon>
        <taxon>Flavobacteriia</taxon>
        <taxon>Flavobacteriales</taxon>
        <taxon>Flavobacteriaceae</taxon>
        <taxon>Maribacter</taxon>
    </lineage>
</organism>
<feature type="transmembrane region" description="Helical" evidence="8">
    <location>
        <begin position="418"/>
        <end position="435"/>
    </location>
</feature>
<keyword evidence="8" id="KW-0769">Symport</keyword>
<proteinExistence type="inferred from homology"/>
<comment type="subcellular location">
    <subcellularLocation>
        <location evidence="1 8">Cell membrane</location>
        <topology evidence="1 8">Multi-pass membrane protein</topology>
    </subcellularLocation>
</comment>
<dbReference type="Pfam" id="PF01235">
    <property type="entry name" value="Na_Ala_symp"/>
    <property type="match status" value="1"/>
</dbReference>
<keyword evidence="3 8" id="KW-0813">Transport</keyword>
<feature type="transmembrane region" description="Helical" evidence="8">
    <location>
        <begin position="67"/>
        <end position="89"/>
    </location>
</feature>
<dbReference type="RefSeq" id="WP_272650915.1">
    <property type="nucleotide sequence ID" value="NZ_JAZDDG010000004.1"/>
</dbReference>
<accession>A0ABU7ITT8</accession>
<feature type="transmembrane region" description="Helical" evidence="8">
    <location>
        <begin position="189"/>
        <end position="212"/>
    </location>
</feature>
<feature type="transmembrane region" description="Helical" evidence="8">
    <location>
        <begin position="305"/>
        <end position="333"/>
    </location>
</feature>
<evidence type="ECO:0000256" key="6">
    <source>
        <dbReference type="ARBA" id="ARBA00022989"/>
    </source>
</evidence>
<evidence type="ECO:0000256" key="4">
    <source>
        <dbReference type="ARBA" id="ARBA00022475"/>
    </source>
</evidence>
<reference evidence="9 10" key="1">
    <citation type="submission" date="2024-01" db="EMBL/GenBank/DDBJ databases">
        <title>Maribacter spp. originated from different algae showed divergent polysaccharides utilization ability.</title>
        <authorList>
            <person name="Wang H."/>
            <person name="Wu Y."/>
        </authorList>
    </citation>
    <scope>NUCLEOTIDE SEQUENCE [LARGE SCALE GENOMIC DNA]</scope>
    <source>
        <strain evidence="9 10">PR1</strain>
    </source>
</reference>
<dbReference type="PANTHER" id="PTHR30330">
    <property type="entry name" value="AGSS FAMILY TRANSPORTER, SODIUM-ALANINE"/>
    <property type="match status" value="1"/>
</dbReference>
<keyword evidence="4 8" id="KW-1003">Cell membrane</keyword>
<dbReference type="EMBL" id="JAZDDG010000004">
    <property type="protein sequence ID" value="MEE1976196.1"/>
    <property type="molecule type" value="Genomic_DNA"/>
</dbReference>
<feature type="transmembrane region" description="Helical" evidence="8">
    <location>
        <begin position="224"/>
        <end position="244"/>
    </location>
</feature>
<feature type="transmembrane region" description="Helical" evidence="8">
    <location>
        <begin position="357"/>
        <end position="378"/>
    </location>
</feature>
<gene>
    <name evidence="9" type="ORF">V1I91_08950</name>
</gene>
<evidence type="ECO:0000256" key="2">
    <source>
        <dbReference type="ARBA" id="ARBA00009261"/>
    </source>
</evidence>
<feature type="transmembrane region" description="Helical" evidence="8">
    <location>
        <begin position="390"/>
        <end position="412"/>
    </location>
</feature>
<dbReference type="PRINTS" id="PR00175">
    <property type="entry name" value="NAALASMPORT"/>
</dbReference>
<evidence type="ECO:0000256" key="7">
    <source>
        <dbReference type="ARBA" id="ARBA00023136"/>
    </source>
</evidence>
<evidence type="ECO:0000256" key="5">
    <source>
        <dbReference type="ARBA" id="ARBA00022692"/>
    </source>
</evidence>
<keyword evidence="6 8" id="KW-1133">Transmembrane helix</keyword>
<dbReference type="PANTHER" id="PTHR30330:SF3">
    <property type="entry name" value="TRANSCRIPTIONAL REGULATOR, LRP FAMILY"/>
    <property type="match status" value="1"/>
</dbReference>
<dbReference type="Proteomes" id="UP001356308">
    <property type="component" value="Unassembled WGS sequence"/>
</dbReference>
<evidence type="ECO:0000256" key="8">
    <source>
        <dbReference type="RuleBase" id="RU363064"/>
    </source>
</evidence>
<comment type="similarity">
    <text evidence="2 8">Belongs to the alanine or glycine:cation symporter (AGCS) (TC 2.A.25) family.</text>
</comment>
<keyword evidence="5 8" id="KW-0812">Transmembrane</keyword>
<feature type="transmembrane region" description="Helical" evidence="8">
    <location>
        <begin position="17"/>
        <end position="34"/>
    </location>
</feature>
<protein>
    <submittedName>
        <fullName evidence="9">Amino acid carrier protein</fullName>
    </submittedName>
</protein>
<feature type="transmembrane region" description="Helical" evidence="8">
    <location>
        <begin position="95"/>
        <end position="112"/>
    </location>
</feature>
<name>A0ABU7ITT8_9FLAO</name>
<comment type="caution">
    <text evidence="9">The sequence shown here is derived from an EMBL/GenBank/DDBJ whole genome shotgun (WGS) entry which is preliminary data.</text>
</comment>
<evidence type="ECO:0000256" key="1">
    <source>
        <dbReference type="ARBA" id="ARBA00004651"/>
    </source>
</evidence>
<feature type="transmembrane region" description="Helical" evidence="8">
    <location>
        <begin position="256"/>
        <end position="274"/>
    </location>
</feature>